<dbReference type="PATRIC" id="fig|656366.3.peg.2533"/>
<evidence type="ECO:0008006" key="4">
    <source>
        <dbReference type="Google" id="ProtNLM"/>
    </source>
</evidence>
<feature type="transmembrane region" description="Helical" evidence="1">
    <location>
        <begin position="324"/>
        <end position="340"/>
    </location>
</feature>
<feature type="transmembrane region" description="Helical" evidence="1">
    <location>
        <begin position="287"/>
        <end position="312"/>
    </location>
</feature>
<keyword evidence="1" id="KW-0472">Membrane</keyword>
<dbReference type="GO" id="GO:0016020">
    <property type="term" value="C:membrane"/>
    <property type="evidence" value="ECO:0007669"/>
    <property type="project" value="GOC"/>
</dbReference>
<dbReference type="UniPathway" id="UPA00196"/>
<reference evidence="3" key="1">
    <citation type="submission" date="2015-09" db="EMBL/GenBank/DDBJ databases">
        <title>Complete genome of Arthrobacter alpinus strain R3.8.</title>
        <authorList>
            <person name="See-Too W.S."/>
            <person name="Chan K.G."/>
        </authorList>
    </citation>
    <scope>NUCLEOTIDE SEQUENCE [LARGE SCALE GENOMIC DNA]</scope>
    <source>
        <strain evidence="3">R3.8</strain>
    </source>
</reference>
<dbReference type="AlphaFoldDB" id="A0A0M4QT06"/>
<keyword evidence="1" id="KW-1133">Transmembrane helix</keyword>
<feature type="transmembrane region" description="Helical" evidence="1">
    <location>
        <begin position="235"/>
        <end position="259"/>
    </location>
</feature>
<feature type="transmembrane region" description="Helical" evidence="1">
    <location>
        <begin position="21"/>
        <end position="45"/>
    </location>
</feature>
<sequence length="401" mass="44732">MNDRLFGLLERALAPFKTAPWWLQVTSIYVAARLISAVILLGVAWHQGASPWGAAQPDYLSFINIWDSEWYQRIFTEGYPSTIPRSANGTAETNAWAFYPLFPLIVKGLHALTGFGWVVLAPAVAVAAGLGATLVIYKIFVRFAAPGTALWGVAFFATFPISAILQIPYAESLSTLLLAAALYFLIKRQYWWAVPTVIFLCLSRPAGVPFAAVVGLHLLLRWWHRRQDPFPMQEMLSGAVLLLVSGVMAFAWMLIAWAVTGEMSSYTDTETAWRGGPLVLFEPWFDAGVALVGPLWGPLLPVLLVALAALYLNSHSVRRIGVDLRLWCAMYLLYLLAVLHPQTSTFRMLLPFFPLALAAAFISTSRAYRWSVLVMFTLLQLVWVTWLWQWTQLPGGGDWPP</sequence>
<dbReference type="GO" id="GO:0006506">
    <property type="term" value="P:GPI anchor biosynthetic process"/>
    <property type="evidence" value="ECO:0007669"/>
    <property type="project" value="UniProtKB-UniPathway"/>
</dbReference>
<organism evidence="2 3">
    <name type="scientific">Arthrobacter alpinus</name>
    <dbReference type="NCBI Taxonomy" id="656366"/>
    <lineage>
        <taxon>Bacteria</taxon>
        <taxon>Bacillati</taxon>
        <taxon>Actinomycetota</taxon>
        <taxon>Actinomycetes</taxon>
        <taxon>Micrococcales</taxon>
        <taxon>Micrococcaceae</taxon>
        <taxon>Arthrobacter</taxon>
    </lineage>
</organism>
<feature type="transmembrane region" description="Helical" evidence="1">
    <location>
        <begin position="190"/>
        <end position="223"/>
    </location>
</feature>
<dbReference type="EMBL" id="CP012677">
    <property type="protein sequence ID" value="ALE94203.1"/>
    <property type="molecule type" value="Genomic_DNA"/>
</dbReference>
<feature type="transmembrane region" description="Helical" evidence="1">
    <location>
        <begin position="114"/>
        <end position="137"/>
    </location>
</feature>
<name>A0A0M4QT06_9MICC</name>
<evidence type="ECO:0000256" key="1">
    <source>
        <dbReference type="SAM" id="Phobius"/>
    </source>
</evidence>
<dbReference type="KEGG" id="aaq:AOC05_11740"/>
<accession>A0A0M4QT06</accession>
<feature type="transmembrane region" description="Helical" evidence="1">
    <location>
        <begin position="370"/>
        <end position="391"/>
    </location>
</feature>
<keyword evidence="1" id="KW-0812">Transmembrane</keyword>
<dbReference type="Proteomes" id="UP000062833">
    <property type="component" value="Chromosome"/>
</dbReference>
<keyword evidence="3" id="KW-1185">Reference proteome</keyword>
<evidence type="ECO:0000313" key="2">
    <source>
        <dbReference type="EMBL" id="ALE94203.1"/>
    </source>
</evidence>
<evidence type="ECO:0000313" key="3">
    <source>
        <dbReference type="Proteomes" id="UP000062833"/>
    </source>
</evidence>
<feature type="transmembrane region" description="Helical" evidence="1">
    <location>
        <begin position="346"/>
        <end position="363"/>
    </location>
</feature>
<proteinExistence type="predicted"/>
<gene>
    <name evidence="2" type="ORF">AOC05_11740</name>
</gene>
<feature type="transmembrane region" description="Helical" evidence="1">
    <location>
        <begin position="149"/>
        <end position="170"/>
    </location>
</feature>
<protein>
    <recommendedName>
        <fullName evidence="4">Mannosyltransferase (PIG-V)</fullName>
    </recommendedName>
</protein>